<dbReference type="Pfam" id="PF00563">
    <property type="entry name" value="EAL"/>
    <property type="match status" value="1"/>
</dbReference>
<dbReference type="RefSeq" id="WP_377337932.1">
    <property type="nucleotide sequence ID" value="NZ_JALBWS010000015.1"/>
</dbReference>
<proteinExistence type="predicted"/>
<dbReference type="InterPro" id="IPR043128">
    <property type="entry name" value="Rev_trsase/Diguanyl_cyclase"/>
</dbReference>
<dbReference type="PROSITE" id="PS50839">
    <property type="entry name" value="CHASE"/>
    <property type="match status" value="1"/>
</dbReference>
<dbReference type="Gene3D" id="3.30.70.270">
    <property type="match status" value="1"/>
</dbReference>
<name>A0ABW0JS39_9GAMM</name>
<dbReference type="InterPro" id="IPR029787">
    <property type="entry name" value="Nucleotide_cyclase"/>
</dbReference>
<dbReference type="Gene3D" id="3.30.450.350">
    <property type="entry name" value="CHASE domain"/>
    <property type="match status" value="1"/>
</dbReference>
<dbReference type="SUPFAM" id="SSF55073">
    <property type="entry name" value="Nucleotide cyclase"/>
    <property type="match status" value="1"/>
</dbReference>
<dbReference type="Pfam" id="PF13188">
    <property type="entry name" value="PAS_8"/>
    <property type="match status" value="1"/>
</dbReference>
<feature type="transmembrane region" description="Helical" evidence="5">
    <location>
        <begin position="12"/>
        <end position="31"/>
    </location>
</feature>
<dbReference type="InterPro" id="IPR001633">
    <property type="entry name" value="EAL_dom"/>
</dbReference>
<dbReference type="CDD" id="cd01948">
    <property type="entry name" value="EAL"/>
    <property type="match status" value="1"/>
</dbReference>
<dbReference type="PANTHER" id="PTHR44757">
    <property type="entry name" value="DIGUANYLATE CYCLASE DGCP"/>
    <property type="match status" value="1"/>
</dbReference>
<dbReference type="InterPro" id="IPR000160">
    <property type="entry name" value="GGDEF_dom"/>
</dbReference>
<dbReference type="InterPro" id="IPR042240">
    <property type="entry name" value="CHASE_sf"/>
</dbReference>
<evidence type="ECO:0000256" key="5">
    <source>
        <dbReference type="SAM" id="Phobius"/>
    </source>
</evidence>
<keyword evidence="3 5" id="KW-1133">Transmembrane helix</keyword>
<dbReference type="SUPFAM" id="SSF141868">
    <property type="entry name" value="EAL domain-like"/>
    <property type="match status" value="1"/>
</dbReference>
<evidence type="ECO:0000256" key="4">
    <source>
        <dbReference type="ARBA" id="ARBA00023136"/>
    </source>
</evidence>
<dbReference type="EMBL" id="JBHSMM010000001">
    <property type="protein sequence ID" value="MFC5438718.1"/>
    <property type="molecule type" value="Genomic_DNA"/>
</dbReference>
<evidence type="ECO:0000259" key="7">
    <source>
        <dbReference type="PROSITE" id="PS50883"/>
    </source>
</evidence>
<accession>A0ABW0JS39</accession>
<feature type="domain" description="EAL" evidence="7">
    <location>
        <begin position="620"/>
        <end position="876"/>
    </location>
</feature>
<keyword evidence="2 5" id="KW-0812">Transmembrane</keyword>
<dbReference type="PANTHER" id="PTHR44757:SF4">
    <property type="entry name" value="DIGUANYLATE CYCLASE DGCE-RELATED"/>
    <property type="match status" value="1"/>
</dbReference>
<protein>
    <submittedName>
        <fullName evidence="9">EAL domain-containing protein</fullName>
    </submittedName>
</protein>
<dbReference type="InterPro" id="IPR052155">
    <property type="entry name" value="Biofilm_reg_signaling"/>
</dbReference>
<dbReference type="SUPFAM" id="SSF55785">
    <property type="entry name" value="PYP-like sensor domain (PAS domain)"/>
    <property type="match status" value="1"/>
</dbReference>
<evidence type="ECO:0000313" key="9">
    <source>
        <dbReference type="EMBL" id="MFC5438718.1"/>
    </source>
</evidence>
<gene>
    <name evidence="9" type="ORF">ACFPK0_01680</name>
</gene>
<dbReference type="Pfam" id="PF03924">
    <property type="entry name" value="CHASE"/>
    <property type="match status" value="1"/>
</dbReference>
<organism evidence="9 10">
    <name type="scientific">Rhodanobacter ginsenosidimutans</name>
    <dbReference type="NCBI Taxonomy" id="490571"/>
    <lineage>
        <taxon>Bacteria</taxon>
        <taxon>Pseudomonadati</taxon>
        <taxon>Pseudomonadota</taxon>
        <taxon>Gammaproteobacteria</taxon>
        <taxon>Lysobacterales</taxon>
        <taxon>Rhodanobacteraceae</taxon>
        <taxon>Rhodanobacter</taxon>
    </lineage>
</organism>
<dbReference type="SMART" id="SM00052">
    <property type="entry name" value="EAL"/>
    <property type="match status" value="1"/>
</dbReference>
<feature type="transmembrane region" description="Helical" evidence="5">
    <location>
        <begin position="287"/>
        <end position="306"/>
    </location>
</feature>
<dbReference type="InterPro" id="IPR006189">
    <property type="entry name" value="CHASE_dom"/>
</dbReference>
<reference evidence="10" key="1">
    <citation type="journal article" date="2019" name="Int. J. Syst. Evol. Microbiol.">
        <title>The Global Catalogue of Microorganisms (GCM) 10K type strain sequencing project: providing services to taxonomists for standard genome sequencing and annotation.</title>
        <authorList>
            <consortium name="The Broad Institute Genomics Platform"/>
            <consortium name="The Broad Institute Genome Sequencing Center for Infectious Disease"/>
            <person name="Wu L."/>
            <person name="Ma J."/>
        </authorList>
    </citation>
    <scope>NUCLEOTIDE SEQUENCE [LARGE SCALE GENOMIC DNA]</scope>
    <source>
        <strain evidence="10">KACC 12822</strain>
    </source>
</reference>
<dbReference type="InterPro" id="IPR035919">
    <property type="entry name" value="EAL_sf"/>
</dbReference>
<dbReference type="Proteomes" id="UP001596018">
    <property type="component" value="Unassembled WGS sequence"/>
</dbReference>
<dbReference type="SMART" id="SM01079">
    <property type="entry name" value="CHASE"/>
    <property type="match status" value="1"/>
</dbReference>
<dbReference type="CDD" id="cd01949">
    <property type="entry name" value="GGDEF"/>
    <property type="match status" value="1"/>
</dbReference>
<dbReference type="Gene3D" id="3.30.450.20">
    <property type="entry name" value="PAS domain"/>
    <property type="match status" value="1"/>
</dbReference>
<evidence type="ECO:0000259" key="8">
    <source>
        <dbReference type="PROSITE" id="PS50887"/>
    </source>
</evidence>
<evidence type="ECO:0000313" key="10">
    <source>
        <dbReference type="Proteomes" id="UP001596018"/>
    </source>
</evidence>
<evidence type="ECO:0000256" key="2">
    <source>
        <dbReference type="ARBA" id="ARBA00022692"/>
    </source>
</evidence>
<comment type="subcellular location">
    <subcellularLocation>
        <location evidence="1">Membrane</location>
    </subcellularLocation>
</comment>
<evidence type="ECO:0000256" key="3">
    <source>
        <dbReference type="ARBA" id="ARBA00022989"/>
    </source>
</evidence>
<comment type="caution">
    <text evidence="9">The sequence shown here is derived from an EMBL/GenBank/DDBJ whole genome shotgun (WGS) entry which is preliminary data.</text>
</comment>
<sequence>MPAPGPRRSSAYGWSLLALLLGLALTMLLRYQQIQREQAALELTRSALVDKSSVALITQLHAAESLLRAVQSLFLSSDEVSEQEFANIYANLQPRRRFPSLQALAYARKEIKADGVHYVTTWVQPLSGNAALAGLDVNAQPNNLQGVIASRDTDLPTLSAPFRLAQQTGALPRNDGITLRMPIFNPGSPPASVEERRRREAGSLAVSFRVSGLIGNAISQDVTQMFRVRITDVTDAGQQLLFDSAATAKVDDDKDFHRRLAYGGRVWRLDLQPRATARAGFDLGDSALPVGVLASILLAMLVFTIASTRQRAIALAWHMTSRYRESEERFRALNDLLPALVLLADGHDGAITYANRASRERLGENVGERRLSDLFEDPRLYPDMGQPDQRDFHRLSAQLCDEQGYRFWADVAISKVVLDGADKLLMVAIDVTEQRQLNEMLSFQASHDALTELYNRREFESRLQSILNATETGAPMAVLLYIDLDQFKLINDTSGHIAGDHLLAQLAATMHKQLSGSDVLARLGGDEFGVLALDIPDRQAAEAVAERVRHCIDEWIFVWEQRSYTVSASIGVVMIDQPGMTMKDLLARADTACYMAKELGRNRVHFYSERDDEAARRRGEMEWANRLRWAIDEKRLVLVYQELIPLSPRPGSGPRVELLLRFRDDSGALVLPGVFMPAAERYSLMPMLDRWVVETALAHFDQLHPAGADLRLATINLSGASVEDDALADLIIALLKKHGVAPSRVCFEITETVAVRNLSRVARFMEQLRQVGCKTALDDFGVGMSSFAYLKNLPIDIIKIDGSFIRDMLTDPVSHAIVRAVADIGQRLGLEVVAEWVADEETLRVLTAMGVGHAQGFSLHAPEPARFQSGGTVHPPAP</sequence>
<dbReference type="InterPro" id="IPR000014">
    <property type="entry name" value="PAS"/>
</dbReference>
<feature type="domain" description="CHASE" evidence="6">
    <location>
        <begin position="117"/>
        <end position="220"/>
    </location>
</feature>
<dbReference type="NCBIfam" id="TIGR00254">
    <property type="entry name" value="GGDEF"/>
    <property type="match status" value="1"/>
</dbReference>
<dbReference type="Pfam" id="PF00990">
    <property type="entry name" value="GGDEF"/>
    <property type="match status" value="1"/>
</dbReference>
<dbReference type="SMART" id="SM00267">
    <property type="entry name" value="GGDEF"/>
    <property type="match status" value="1"/>
</dbReference>
<keyword evidence="10" id="KW-1185">Reference proteome</keyword>
<dbReference type="Gene3D" id="3.20.20.450">
    <property type="entry name" value="EAL domain"/>
    <property type="match status" value="1"/>
</dbReference>
<keyword evidence="4 5" id="KW-0472">Membrane</keyword>
<dbReference type="InterPro" id="IPR035965">
    <property type="entry name" value="PAS-like_dom_sf"/>
</dbReference>
<evidence type="ECO:0000256" key="1">
    <source>
        <dbReference type="ARBA" id="ARBA00004370"/>
    </source>
</evidence>
<dbReference type="PROSITE" id="PS50887">
    <property type="entry name" value="GGDEF"/>
    <property type="match status" value="1"/>
</dbReference>
<feature type="domain" description="GGDEF" evidence="8">
    <location>
        <begin position="475"/>
        <end position="609"/>
    </location>
</feature>
<evidence type="ECO:0000259" key="6">
    <source>
        <dbReference type="PROSITE" id="PS50839"/>
    </source>
</evidence>
<dbReference type="PROSITE" id="PS50883">
    <property type="entry name" value="EAL"/>
    <property type="match status" value="1"/>
</dbReference>